<name>A0A922CKF5_MANSE</name>
<dbReference type="AlphaFoldDB" id="A0A922CKF5"/>
<dbReference type="EMBL" id="JH668385">
    <property type="protein sequence ID" value="KAG6450245.1"/>
    <property type="molecule type" value="Genomic_DNA"/>
</dbReference>
<reference evidence="1" key="2">
    <citation type="submission" date="2020-12" db="EMBL/GenBank/DDBJ databases">
        <authorList>
            <person name="Kanost M."/>
        </authorList>
    </citation>
    <scope>NUCLEOTIDE SEQUENCE</scope>
</reference>
<gene>
    <name evidence="1" type="ORF">O3G_MSEX006473</name>
</gene>
<evidence type="ECO:0000313" key="1">
    <source>
        <dbReference type="EMBL" id="KAG6450245.1"/>
    </source>
</evidence>
<organism evidence="1 2">
    <name type="scientific">Manduca sexta</name>
    <name type="common">Tobacco hawkmoth</name>
    <name type="synonym">Tobacco hornworm</name>
    <dbReference type="NCBI Taxonomy" id="7130"/>
    <lineage>
        <taxon>Eukaryota</taxon>
        <taxon>Metazoa</taxon>
        <taxon>Ecdysozoa</taxon>
        <taxon>Arthropoda</taxon>
        <taxon>Hexapoda</taxon>
        <taxon>Insecta</taxon>
        <taxon>Pterygota</taxon>
        <taxon>Neoptera</taxon>
        <taxon>Endopterygota</taxon>
        <taxon>Lepidoptera</taxon>
        <taxon>Glossata</taxon>
        <taxon>Ditrysia</taxon>
        <taxon>Bombycoidea</taxon>
        <taxon>Sphingidae</taxon>
        <taxon>Sphinginae</taxon>
        <taxon>Sphingini</taxon>
        <taxon>Manduca</taxon>
    </lineage>
</organism>
<evidence type="ECO:0000313" key="2">
    <source>
        <dbReference type="Proteomes" id="UP000791440"/>
    </source>
</evidence>
<dbReference type="Proteomes" id="UP000791440">
    <property type="component" value="Unassembled WGS sequence"/>
</dbReference>
<protein>
    <submittedName>
        <fullName evidence="1">Uncharacterized protein</fullName>
    </submittedName>
</protein>
<reference evidence="1" key="1">
    <citation type="journal article" date="2016" name="Insect Biochem. Mol. Biol.">
        <title>Multifaceted biological insights from a draft genome sequence of the tobacco hornworm moth, Manduca sexta.</title>
        <authorList>
            <person name="Kanost M.R."/>
            <person name="Arrese E.L."/>
            <person name="Cao X."/>
            <person name="Chen Y.R."/>
            <person name="Chellapilla S."/>
            <person name="Goldsmith M.R."/>
            <person name="Grosse-Wilde E."/>
            <person name="Heckel D.G."/>
            <person name="Herndon N."/>
            <person name="Jiang H."/>
            <person name="Papanicolaou A."/>
            <person name="Qu J."/>
            <person name="Soulages J.L."/>
            <person name="Vogel H."/>
            <person name="Walters J."/>
            <person name="Waterhouse R.M."/>
            <person name="Ahn S.J."/>
            <person name="Almeida F.C."/>
            <person name="An C."/>
            <person name="Aqrawi P."/>
            <person name="Bretschneider A."/>
            <person name="Bryant W.B."/>
            <person name="Bucks S."/>
            <person name="Chao H."/>
            <person name="Chevignon G."/>
            <person name="Christen J.M."/>
            <person name="Clarke D.F."/>
            <person name="Dittmer N.T."/>
            <person name="Ferguson L.C.F."/>
            <person name="Garavelou S."/>
            <person name="Gordon K.H.J."/>
            <person name="Gunaratna R.T."/>
            <person name="Han Y."/>
            <person name="Hauser F."/>
            <person name="He Y."/>
            <person name="Heidel-Fischer H."/>
            <person name="Hirsh A."/>
            <person name="Hu Y."/>
            <person name="Jiang H."/>
            <person name="Kalra D."/>
            <person name="Klinner C."/>
            <person name="Konig C."/>
            <person name="Kovar C."/>
            <person name="Kroll A.R."/>
            <person name="Kuwar S.S."/>
            <person name="Lee S.L."/>
            <person name="Lehman R."/>
            <person name="Li K."/>
            <person name="Li Z."/>
            <person name="Liang H."/>
            <person name="Lovelace S."/>
            <person name="Lu Z."/>
            <person name="Mansfield J.H."/>
            <person name="McCulloch K.J."/>
            <person name="Mathew T."/>
            <person name="Morton B."/>
            <person name="Muzny D.M."/>
            <person name="Neunemann D."/>
            <person name="Ongeri F."/>
            <person name="Pauchet Y."/>
            <person name="Pu L.L."/>
            <person name="Pyrousis I."/>
            <person name="Rao X.J."/>
            <person name="Redding A."/>
            <person name="Roesel C."/>
            <person name="Sanchez-Gracia A."/>
            <person name="Schaack S."/>
            <person name="Shukla A."/>
            <person name="Tetreau G."/>
            <person name="Wang Y."/>
            <person name="Xiong G.H."/>
            <person name="Traut W."/>
            <person name="Walsh T.K."/>
            <person name="Worley K.C."/>
            <person name="Wu D."/>
            <person name="Wu W."/>
            <person name="Wu Y.Q."/>
            <person name="Zhang X."/>
            <person name="Zou Z."/>
            <person name="Zucker H."/>
            <person name="Briscoe A.D."/>
            <person name="Burmester T."/>
            <person name="Clem R.J."/>
            <person name="Feyereisen R."/>
            <person name="Grimmelikhuijzen C.J.P."/>
            <person name="Hamodrakas S.J."/>
            <person name="Hansson B.S."/>
            <person name="Huguet E."/>
            <person name="Jermiin L.S."/>
            <person name="Lan Q."/>
            <person name="Lehman H.K."/>
            <person name="Lorenzen M."/>
            <person name="Merzendorfer H."/>
            <person name="Michalopoulos I."/>
            <person name="Morton D.B."/>
            <person name="Muthukrishnan S."/>
            <person name="Oakeshott J.G."/>
            <person name="Palmer W."/>
            <person name="Park Y."/>
            <person name="Passarelli A.L."/>
            <person name="Rozas J."/>
            <person name="Schwartz L.M."/>
            <person name="Smith W."/>
            <person name="Southgate A."/>
            <person name="Vilcinskas A."/>
            <person name="Vogt R."/>
            <person name="Wang P."/>
            <person name="Werren J."/>
            <person name="Yu X.Q."/>
            <person name="Zhou J.J."/>
            <person name="Brown S.J."/>
            <person name="Scherer S.E."/>
            <person name="Richards S."/>
            <person name="Blissard G.W."/>
        </authorList>
    </citation>
    <scope>NUCLEOTIDE SEQUENCE</scope>
</reference>
<proteinExistence type="predicted"/>
<comment type="caution">
    <text evidence="1">The sequence shown here is derived from an EMBL/GenBank/DDBJ whole genome shotgun (WGS) entry which is preliminary data.</text>
</comment>
<sequence length="72" mass="8587">MEKPNPNYLWPAQDSNPGLQGYSCSRTAYVSFPIRLRLFFTRLMIQSRQKRILEFGHKKIRLCTWDVLLRVT</sequence>
<keyword evidence="2" id="KW-1185">Reference proteome</keyword>
<accession>A0A922CKF5</accession>